<dbReference type="InterPro" id="IPR001451">
    <property type="entry name" value="Hexapep"/>
</dbReference>
<dbReference type="Proteomes" id="UP000538406">
    <property type="component" value="Unassembled WGS sequence"/>
</dbReference>
<dbReference type="EMBL" id="AASHPR010000003">
    <property type="protein sequence ID" value="EFC3523383.1"/>
    <property type="molecule type" value="Genomic_DNA"/>
</dbReference>
<accession>A0A8S7IK14</accession>
<dbReference type="Pfam" id="PF00132">
    <property type="entry name" value="Hexapep"/>
    <property type="match status" value="1"/>
</dbReference>
<evidence type="ECO:0000313" key="6">
    <source>
        <dbReference type="Proteomes" id="UP000538406"/>
    </source>
</evidence>
<dbReference type="AlphaFoldDB" id="A0A8S7IK14"/>
<comment type="caution">
    <text evidence="5">The sequence shown here is derived from an EMBL/GenBank/DDBJ whole genome shotgun (WGS) entry which is preliminary data.</text>
</comment>
<dbReference type="InterPro" id="IPR018357">
    <property type="entry name" value="Hexapep_transf_CS"/>
</dbReference>
<comment type="similarity">
    <text evidence="1">Belongs to the transferase hexapeptide repeat family.</text>
</comment>
<dbReference type="InterPro" id="IPR011004">
    <property type="entry name" value="Trimer_LpxA-like_sf"/>
</dbReference>
<dbReference type="GO" id="GO:0008374">
    <property type="term" value="F:O-acyltransferase activity"/>
    <property type="evidence" value="ECO:0007669"/>
    <property type="project" value="TreeGrafter"/>
</dbReference>
<dbReference type="Gene3D" id="2.160.10.10">
    <property type="entry name" value="Hexapeptide repeat proteins"/>
    <property type="match status" value="1"/>
</dbReference>
<dbReference type="InterPro" id="IPR051159">
    <property type="entry name" value="Hexapeptide_acetyltransf"/>
</dbReference>
<keyword evidence="4 5" id="KW-0012">Acyltransferase</keyword>
<evidence type="ECO:0000313" key="5">
    <source>
        <dbReference type="EMBL" id="EFC3523383.1"/>
    </source>
</evidence>
<dbReference type="PANTHER" id="PTHR23416">
    <property type="entry name" value="SIALIC ACID SYNTHASE-RELATED"/>
    <property type="match status" value="1"/>
</dbReference>
<dbReference type="PROSITE" id="PS00101">
    <property type="entry name" value="HEXAPEP_TRANSFERASES"/>
    <property type="match status" value="1"/>
</dbReference>
<protein>
    <submittedName>
        <fullName evidence="5">Acyltransferase</fullName>
    </submittedName>
</protein>
<dbReference type="SUPFAM" id="SSF51161">
    <property type="entry name" value="Trimeric LpxA-like enzymes"/>
    <property type="match status" value="1"/>
</dbReference>
<sequence length="185" mass="20556">MMISFIKKIKFWILCNRLGPDMPLSHLLLYSRRLGRMICKRKFKSFGNNSFFRPFAYAIETQKIAIGDNVVIRPGTMLFASPYGEEKKLHILIEDDVLIGSSVHIYVSNHNFFDITLPISKQGHSVVKPVILKKGCWIGANVTILPGVVVGENSVVGANSVVTKSISPFTVVAGNPAKIIKKLNE</sequence>
<dbReference type="GO" id="GO:0005829">
    <property type="term" value="C:cytosol"/>
    <property type="evidence" value="ECO:0007669"/>
    <property type="project" value="TreeGrafter"/>
</dbReference>
<evidence type="ECO:0000256" key="2">
    <source>
        <dbReference type="ARBA" id="ARBA00022679"/>
    </source>
</evidence>
<evidence type="ECO:0000256" key="4">
    <source>
        <dbReference type="ARBA" id="ARBA00023315"/>
    </source>
</evidence>
<proteinExistence type="inferred from homology"/>
<gene>
    <name evidence="5" type="ORF">CTR35_000459</name>
</gene>
<keyword evidence="3" id="KW-0677">Repeat</keyword>
<evidence type="ECO:0000256" key="3">
    <source>
        <dbReference type="ARBA" id="ARBA00022737"/>
    </source>
</evidence>
<reference evidence="5 6" key="1">
    <citation type="submission" date="2018-08" db="EMBL/GenBank/DDBJ databases">
        <authorList>
            <consortium name="NARMS: The National Antimicrobial Resistance Monitoring System"/>
        </authorList>
    </citation>
    <scope>NUCLEOTIDE SEQUENCE [LARGE SCALE GENOMIC DNA]</scope>
    <source>
        <strain evidence="5 6">FSIS11705178</strain>
    </source>
</reference>
<organism evidence="5 6">
    <name type="scientific">Escherichia coli</name>
    <dbReference type="NCBI Taxonomy" id="562"/>
    <lineage>
        <taxon>Bacteria</taxon>
        <taxon>Pseudomonadati</taxon>
        <taxon>Pseudomonadota</taxon>
        <taxon>Gammaproteobacteria</taxon>
        <taxon>Enterobacterales</taxon>
        <taxon>Enterobacteriaceae</taxon>
        <taxon>Escherichia</taxon>
    </lineage>
</organism>
<dbReference type="PANTHER" id="PTHR23416:SF23">
    <property type="entry name" value="ACETYLTRANSFERASE C18B11.09C-RELATED"/>
    <property type="match status" value="1"/>
</dbReference>
<evidence type="ECO:0000256" key="1">
    <source>
        <dbReference type="ARBA" id="ARBA00007274"/>
    </source>
</evidence>
<name>A0A8S7IK14_ECOLX</name>
<dbReference type="CDD" id="cd04647">
    <property type="entry name" value="LbH_MAT_like"/>
    <property type="match status" value="1"/>
</dbReference>
<keyword evidence="2" id="KW-0808">Transferase</keyword>